<reference evidence="1" key="1">
    <citation type="submission" date="2021-01" db="EMBL/GenBank/DDBJ databases">
        <title>Whole genome shotgun sequence of Virgisporangium aurantiacum NBRC 16421.</title>
        <authorList>
            <person name="Komaki H."/>
            <person name="Tamura T."/>
        </authorList>
    </citation>
    <scope>NUCLEOTIDE SEQUENCE</scope>
    <source>
        <strain evidence="1">NBRC 16421</strain>
    </source>
</reference>
<keyword evidence="2" id="KW-1185">Reference proteome</keyword>
<accession>A0A8J3Z2I2</accession>
<dbReference type="AlphaFoldDB" id="A0A8J3Z2I2"/>
<evidence type="ECO:0000313" key="1">
    <source>
        <dbReference type="EMBL" id="GIJ56069.1"/>
    </source>
</evidence>
<protein>
    <submittedName>
        <fullName evidence="1">Uncharacterized protein</fullName>
    </submittedName>
</protein>
<dbReference type="RefSeq" id="WP_203993781.1">
    <property type="nucleotide sequence ID" value="NZ_BOPG01000023.1"/>
</dbReference>
<name>A0A8J3Z2I2_9ACTN</name>
<dbReference type="EMBL" id="BOPG01000023">
    <property type="protein sequence ID" value="GIJ56069.1"/>
    <property type="molecule type" value="Genomic_DNA"/>
</dbReference>
<comment type="caution">
    <text evidence="1">The sequence shown here is derived from an EMBL/GenBank/DDBJ whole genome shotgun (WGS) entry which is preliminary data.</text>
</comment>
<gene>
    <name evidence="1" type="ORF">Vau01_035850</name>
</gene>
<proteinExistence type="predicted"/>
<organism evidence="1 2">
    <name type="scientific">Virgisporangium aurantiacum</name>
    <dbReference type="NCBI Taxonomy" id="175570"/>
    <lineage>
        <taxon>Bacteria</taxon>
        <taxon>Bacillati</taxon>
        <taxon>Actinomycetota</taxon>
        <taxon>Actinomycetes</taxon>
        <taxon>Micromonosporales</taxon>
        <taxon>Micromonosporaceae</taxon>
        <taxon>Virgisporangium</taxon>
    </lineage>
</organism>
<evidence type="ECO:0000313" key="2">
    <source>
        <dbReference type="Proteomes" id="UP000612585"/>
    </source>
</evidence>
<sequence length="132" mass="14529">MTFRVHFDMCKGELPDGDAVREFFDQRREAFAPHGGRANAYWFAPVGADDVLRLDIDYDNGRAALRWLPDGTHAEEFDQVGPIVVMESSDYDVVTIPAELARVSADTAHGAVTEYITTGAKPASVEWAPDNA</sequence>
<dbReference type="Proteomes" id="UP000612585">
    <property type="component" value="Unassembled WGS sequence"/>
</dbReference>